<keyword evidence="1" id="KW-1133">Transmembrane helix</keyword>
<feature type="domain" description="PD-(D/E)XK endonuclease-like" evidence="2">
    <location>
        <begin position="24"/>
        <end position="164"/>
    </location>
</feature>
<dbReference type="OrthoDB" id="282376at2"/>
<keyword evidence="1" id="KW-0472">Membrane</keyword>
<accession>A0A1U7CZF7</accession>
<organism evidence="3 4">
    <name type="scientific">Paludisphaera borealis</name>
    <dbReference type="NCBI Taxonomy" id="1387353"/>
    <lineage>
        <taxon>Bacteria</taxon>
        <taxon>Pseudomonadati</taxon>
        <taxon>Planctomycetota</taxon>
        <taxon>Planctomycetia</taxon>
        <taxon>Isosphaerales</taxon>
        <taxon>Isosphaeraceae</taxon>
        <taxon>Paludisphaera</taxon>
    </lineage>
</organism>
<dbReference type="RefSeq" id="WP_076351885.1">
    <property type="nucleotide sequence ID" value="NZ_CP019084.1"/>
</dbReference>
<evidence type="ECO:0000313" key="3">
    <source>
        <dbReference type="EMBL" id="APW64315.1"/>
    </source>
</evidence>
<keyword evidence="4" id="KW-1185">Reference proteome</keyword>
<keyword evidence="3" id="KW-0614">Plasmid</keyword>
<dbReference type="EMBL" id="CP019084">
    <property type="protein sequence ID" value="APW64315.1"/>
    <property type="molecule type" value="Genomic_DNA"/>
</dbReference>
<protein>
    <submittedName>
        <fullName evidence="3">RecB family exonuclease</fullName>
    </submittedName>
</protein>
<dbReference type="Gene3D" id="3.90.320.10">
    <property type="match status" value="1"/>
</dbReference>
<dbReference type="GO" id="GO:0004527">
    <property type="term" value="F:exonuclease activity"/>
    <property type="evidence" value="ECO:0007669"/>
    <property type="project" value="UniProtKB-KW"/>
</dbReference>
<evidence type="ECO:0000259" key="2">
    <source>
        <dbReference type="Pfam" id="PF12705"/>
    </source>
</evidence>
<dbReference type="AlphaFoldDB" id="A0A1U7CZF7"/>
<gene>
    <name evidence="3" type="ORF">BSF38_20033</name>
</gene>
<proteinExistence type="predicted"/>
<keyword evidence="3" id="KW-0378">Hydrolase</keyword>
<reference evidence="3 4" key="1">
    <citation type="submission" date="2016-12" db="EMBL/GenBank/DDBJ databases">
        <title>Comparative genomics of four Isosphaeraceae planctomycetes: a common pool of plasmids and glycoside hydrolase genes.</title>
        <authorList>
            <person name="Ivanova A."/>
        </authorList>
    </citation>
    <scope>NUCLEOTIDE SEQUENCE [LARGE SCALE GENOMIC DNA]</scope>
    <source>
        <strain evidence="3 4">PX4</strain>
        <plasmid evidence="4">palbo2</plasmid>
    </source>
</reference>
<feature type="transmembrane region" description="Helical" evidence="1">
    <location>
        <begin position="6"/>
        <end position="25"/>
    </location>
</feature>
<evidence type="ECO:0000313" key="4">
    <source>
        <dbReference type="Proteomes" id="UP000186309"/>
    </source>
</evidence>
<evidence type="ECO:0000256" key="1">
    <source>
        <dbReference type="SAM" id="Phobius"/>
    </source>
</evidence>
<name>A0A1U7CZF7_9BACT</name>
<dbReference type="Proteomes" id="UP000186309">
    <property type="component" value="Plasmid PALBO2"/>
</dbReference>
<dbReference type="InterPro" id="IPR038726">
    <property type="entry name" value="PDDEXK_AddAB-type"/>
</dbReference>
<dbReference type="InterPro" id="IPR011604">
    <property type="entry name" value="PDDEXK-like_dom_sf"/>
</dbReference>
<keyword evidence="3" id="KW-0269">Exonuclease</keyword>
<sequence length="169" mass="18819">MTSLPFWLLGTAAAALLLGMLLMLLGRNMRRRRGLSGGKTVSLDRVTLTSRRLRLTGRPDRMVQTDGTLIPEEWKSARKPSPSHVAQLGVYFLLIEDQLRVRPPHGFIVTGDGNRHLIENTAEMRGWVMELAGQLRAARANPGVPIQVNPFPGQCRRCGQRENCGQARL</sequence>
<keyword evidence="3" id="KW-0540">Nuclease</keyword>
<keyword evidence="1" id="KW-0812">Transmembrane</keyword>
<geneLocation type="plasmid" evidence="4">
    <name>palbo2</name>
</geneLocation>
<dbReference type="KEGG" id="pbor:BSF38_20033"/>
<dbReference type="Pfam" id="PF12705">
    <property type="entry name" value="PDDEXK_1"/>
    <property type="match status" value="1"/>
</dbReference>